<protein>
    <submittedName>
        <fullName evidence="1">Uncharacterized protein</fullName>
    </submittedName>
</protein>
<accession>A0A3M7SQR1</accession>
<evidence type="ECO:0000313" key="2">
    <source>
        <dbReference type="Proteomes" id="UP000276133"/>
    </source>
</evidence>
<dbReference type="EMBL" id="REGN01000928">
    <property type="protein sequence ID" value="RNA38069.1"/>
    <property type="molecule type" value="Genomic_DNA"/>
</dbReference>
<dbReference type="AlphaFoldDB" id="A0A3M7SQR1"/>
<dbReference type="Proteomes" id="UP000276133">
    <property type="component" value="Unassembled WGS sequence"/>
</dbReference>
<sequence length="101" mass="11976">MDVFLEGLPHFLSSDSVFFLILEQNLFDYCLIRHAFVFSGLEQQLSEYTSVALLKPFADLDEDISNKTKFLFFQKKKVIIFEEQTENNDTNFNKLNFWVYT</sequence>
<keyword evidence="2" id="KW-1185">Reference proteome</keyword>
<gene>
    <name evidence="1" type="ORF">BpHYR1_051027</name>
</gene>
<name>A0A3M7SQR1_BRAPC</name>
<evidence type="ECO:0000313" key="1">
    <source>
        <dbReference type="EMBL" id="RNA38069.1"/>
    </source>
</evidence>
<comment type="caution">
    <text evidence="1">The sequence shown here is derived from an EMBL/GenBank/DDBJ whole genome shotgun (WGS) entry which is preliminary data.</text>
</comment>
<proteinExistence type="predicted"/>
<reference evidence="1 2" key="1">
    <citation type="journal article" date="2018" name="Sci. Rep.">
        <title>Genomic signatures of local adaptation to the degree of environmental predictability in rotifers.</title>
        <authorList>
            <person name="Franch-Gras L."/>
            <person name="Hahn C."/>
            <person name="Garcia-Roger E.M."/>
            <person name="Carmona M.J."/>
            <person name="Serra M."/>
            <person name="Gomez A."/>
        </authorList>
    </citation>
    <scope>NUCLEOTIDE SEQUENCE [LARGE SCALE GENOMIC DNA]</scope>
    <source>
        <strain evidence="1">HYR1</strain>
    </source>
</reference>
<organism evidence="1 2">
    <name type="scientific">Brachionus plicatilis</name>
    <name type="common">Marine rotifer</name>
    <name type="synonym">Brachionus muelleri</name>
    <dbReference type="NCBI Taxonomy" id="10195"/>
    <lineage>
        <taxon>Eukaryota</taxon>
        <taxon>Metazoa</taxon>
        <taxon>Spiralia</taxon>
        <taxon>Gnathifera</taxon>
        <taxon>Rotifera</taxon>
        <taxon>Eurotatoria</taxon>
        <taxon>Monogononta</taxon>
        <taxon>Pseudotrocha</taxon>
        <taxon>Ploima</taxon>
        <taxon>Brachionidae</taxon>
        <taxon>Brachionus</taxon>
    </lineage>
</organism>